<dbReference type="InterPro" id="IPR003507">
    <property type="entry name" value="S66_fam"/>
</dbReference>
<reference evidence="8 9" key="1">
    <citation type="submission" date="2022-09" db="EMBL/GenBank/DDBJ databases">
        <authorList>
            <person name="Han X.L."/>
            <person name="Wang Q."/>
            <person name="Lu T."/>
        </authorList>
    </citation>
    <scope>NUCLEOTIDE SEQUENCE [LARGE SCALE GENOMIC DNA]</scope>
    <source>
        <strain evidence="8 9">WQ 127069</strain>
    </source>
</reference>
<keyword evidence="9" id="KW-1185">Reference proteome</keyword>
<keyword evidence="4" id="KW-0378">Hydrolase</keyword>
<feature type="domain" description="LD-carboxypeptidase N-terminal" evidence="6">
    <location>
        <begin position="17"/>
        <end position="137"/>
    </location>
</feature>
<dbReference type="Pfam" id="PF02016">
    <property type="entry name" value="Peptidase_S66"/>
    <property type="match status" value="1"/>
</dbReference>
<proteinExistence type="inferred from homology"/>
<dbReference type="Pfam" id="PF17676">
    <property type="entry name" value="Peptidase_S66C"/>
    <property type="match status" value="1"/>
</dbReference>
<protein>
    <submittedName>
        <fullName evidence="8">LD-carboxypeptidase</fullName>
    </submittedName>
</protein>
<dbReference type="Gene3D" id="3.40.50.10740">
    <property type="entry name" value="Class I glutamine amidotransferase-like"/>
    <property type="match status" value="1"/>
</dbReference>
<gene>
    <name evidence="8" type="ORF">OB236_04740</name>
</gene>
<keyword evidence="2" id="KW-0121">Carboxypeptidase</keyword>
<evidence type="ECO:0000259" key="7">
    <source>
        <dbReference type="Pfam" id="PF17676"/>
    </source>
</evidence>
<dbReference type="Proteomes" id="UP001652445">
    <property type="component" value="Unassembled WGS sequence"/>
</dbReference>
<dbReference type="InterPro" id="IPR040921">
    <property type="entry name" value="Peptidase_S66C"/>
</dbReference>
<evidence type="ECO:0000256" key="2">
    <source>
        <dbReference type="ARBA" id="ARBA00022645"/>
    </source>
</evidence>
<evidence type="ECO:0000259" key="6">
    <source>
        <dbReference type="Pfam" id="PF02016"/>
    </source>
</evidence>
<keyword evidence="3" id="KW-0645">Protease</keyword>
<dbReference type="EMBL" id="JAOQIO010000007">
    <property type="protein sequence ID" value="MCU6791434.1"/>
    <property type="molecule type" value="Genomic_DNA"/>
</dbReference>
<dbReference type="PANTHER" id="PTHR30237">
    <property type="entry name" value="MURAMOYLTETRAPEPTIDE CARBOXYPEPTIDASE"/>
    <property type="match status" value="1"/>
</dbReference>
<evidence type="ECO:0000313" key="8">
    <source>
        <dbReference type="EMBL" id="MCU6791434.1"/>
    </source>
</evidence>
<evidence type="ECO:0000256" key="1">
    <source>
        <dbReference type="ARBA" id="ARBA00010233"/>
    </source>
</evidence>
<dbReference type="SUPFAM" id="SSF141986">
    <property type="entry name" value="LD-carboxypeptidase A C-terminal domain-like"/>
    <property type="match status" value="1"/>
</dbReference>
<sequence>MSDSIIYPKALAKGNLIAITAPSSGVSKPLHDVLKQAKCVLEELGYRVVEGNTIWSQHKCVSASKKVRAQELQSFLLDEHVSAIIPPWGGEFLMEILPLLDWELLKATAPKWILGYSDISTFLFAYTLLTGFATAHGTNYIDLRSATPSVISSRWAEVLGTGANESVEQVSSDLYQSSWDFPKPGFNLDTPTVWKILGKEDDPTYEQQMTGRLIGGCLDTISILIGTRYAPVQEFSQQYCHETGMVWYLESCEMNAAELYRHLWQMKHCGWFENTNGVLIGRPAGYSPTQDFGLQDALHQVFDNLHIPVIYEVDIGHVPPQLTLVNGAFAHVSSSAGKGSIIMSYT</sequence>
<organism evidence="8 9">
    <name type="scientific">Paenibacillus baimaensis</name>
    <dbReference type="NCBI Taxonomy" id="2982185"/>
    <lineage>
        <taxon>Bacteria</taxon>
        <taxon>Bacillati</taxon>
        <taxon>Bacillota</taxon>
        <taxon>Bacilli</taxon>
        <taxon>Bacillales</taxon>
        <taxon>Paenibacillaceae</taxon>
        <taxon>Paenibacillus</taxon>
    </lineage>
</organism>
<keyword evidence="5" id="KW-0720">Serine protease</keyword>
<evidence type="ECO:0000256" key="5">
    <source>
        <dbReference type="ARBA" id="ARBA00022825"/>
    </source>
</evidence>
<feature type="domain" description="LD-carboxypeptidase C-terminal" evidence="7">
    <location>
        <begin position="210"/>
        <end position="331"/>
    </location>
</feature>
<name>A0ABT2U9W2_9BACL</name>
<comment type="caution">
    <text evidence="8">The sequence shown here is derived from an EMBL/GenBank/DDBJ whole genome shotgun (WGS) entry which is preliminary data.</text>
</comment>
<evidence type="ECO:0000256" key="4">
    <source>
        <dbReference type="ARBA" id="ARBA00022801"/>
    </source>
</evidence>
<dbReference type="PIRSF" id="PIRSF028757">
    <property type="entry name" value="LD-carboxypeptidase"/>
    <property type="match status" value="1"/>
</dbReference>
<dbReference type="PANTHER" id="PTHR30237:SF2">
    <property type="entry name" value="MUREIN TETRAPEPTIDE CARBOXYPEPTIDASE"/>
    <property type="match status" value="1"/>
</dbReference>
<evidence type="ECO:0000313" key="9">
    <source>
        <dbReference type="Proteomes" id="UP001652445"/>
    </source>
</evidence>
<dbReference type="InterPro" id="IPR027478">
    <property type="entry name" value="LdcA_N"/>
</dbReference>
<comment type="similarity">
    <text evidence="1">Belongs to the peptidase S66 family.</text>
</comment>
<evidence type="ECO:0000256" key="3">
    <source>
        <dbReference type="ARBA" id="ARBA00022670"/>
    </source>
</evidence>
<dbReference type="SUPFAM" id="SSF52317">
    <property type="entry name" value="Class I glutamine amidotransferase-like"/>
    <property type="match status" value="1"/>
</dbReference>
<dbReference type="CDD" id="cd07062">
    <property type="entry name" value="Peptidase_S66_mccF_like"/>
    <property type="match status" value="1"/>
</dbReference>
<dbReference type="RefSeq" id="WP_262682989.1">
    <property type="nucleotide sequence ID" value="NZ_JAOQIO010000007.1"/>
</dbReference>
<dbReference type="InterPro" id="IPR027461">
    <property type="entry name" value="Carboxypeptidase_A_C_sf"/>
</dbReference>
<dbReference type="InterPro" id="IPR029062">
    <property type="entry name" value="Class_I_gatase-like"/>
</dbReference>
<accession>A0ABT2U9W2</accession>
<dbReference type="Gene3D" id="3.50.30.60">
    <property type="entry name" value="LD-carboxypeptidase A C-terminal domain-like"/>
    <property type="match status" value="1"/>
</dbReference>
<dbReference type="InterPro" id="IPR040449">
    <property type="entry name" value="Peptidase_S66_N"/>
</dbReference>